<dbReference type="EMBL" id="JAJTTC010000001">
    <property type="protein sequence ID" value="MCF0060142.1"/>
    <property type="molecule type" value="Genomic_DNA"/>
</dbReference>
<comment type="caution">
    <text evidence="1">The sequence shown here is derived from an EMBL/GenBank/DDBJ whole genome shotgun (WGS) entry which is preliminary data.</text>
</comment>
<organism evidence="1 2">
    <name type="scientific">Dyadobacter chenwenxiniae</name>
    <dbReference type="NCBI Taxonomy" id="2906456"/>
    <lineage>
        <taxon>Bacteria</taxon>
        <taxon>Pseudomonadati</taxon>
        <taxon>Bacteroidota</taxon>
        <taxon>Cytophagia</taxon>
        <taxon>Cytophagales</taxon>
        <taxon>Spirosomataceae</taxon>
        <taxon>Dyadobacter</taxon>
    </lineage>
</organism>
<dbReference type="Proteomes" id="UP001139000">
    <property type="component" value="Unassembled WGS sequence"/>
</dbReference>
<evidence type="ECO:0000313" key="2">
    <source>
        <dbReference type="Proteomes" id="UP001139000"/>
    </source>
</evidence>
<accession>A0A9X1PF27</accession>
<dbReference type="AlphaFoldDB" id="A0A9X1PF27"/>
<keyword evidence="2" id="KW-1185">Reference proteome</keyword>
<gene>
    <name evidence="1" type="ORF">LXM26_01450</name>
</gene>
<reference evidence="1" key="1">
    <citation type="submission" date="2021-12" db="EMBL/GenBank/DDBJ databases">
        <title>Novel species in genus Dyadobacter.</title>
        <authorList>
            <person name="Ma C."/>
        </authorList>
    </citation>
    <scope>NUCLEOTIDE SEQUENCE</scope>
    <source>
        <strain evidence="1">LJ419</strain>
    </source>
</reference>
<evidence type="ECO:0000313" key="1">
    <source>
        <dbReference type="EMBL" id="MCF0060142.1"/>
    </source>
</evidence>
<proteinExistence type="predicted"/>
<sequence>MEGSAIVLKPMIDQAFAKINQFPGGNTLFYTRFSKSRAVVSTWKSGKVVPSDKDLMEFLQVSNDVIKELRDIQAQSIVRQTELLEEFQSLILA</sequence>
<dbReference type="RefSeq" id="WP_234652695.1">
    <property type="nucleotide sequence ID" value="NZ_CP094997.1"/>
</dbReference>
<name>A0A9X1PF27_9BACT</name>
<protein>
    <submittedName>
        <fullName evidence="1">Uncharacterized protein</fullName>
    </submittedName>
</protein>